<dbReference type="SMART" id="SM00953">
    <property type="entry name" value="RES"/>
    <property type="match status" value="1"/>
</dbReference>
<name>A0ABS7LFI2_9HYPH</name>
<reference evidence="2 3" key="1">
    <citation type="submission" date="2020-06" db="EMBL/GenBank/DDBJ databases">
        <title>Global-level population genomics: horizontal gene transfer, symbiosis and evolution in Rhizobia.</title>
        <authorList>
            <person name="Gai Y."/>
        </authorList>
    </citation>
    <scope>NUCLEOTIDE SEQUENCE [LARGE SCALE GENOMIC DNA]</scope>
    <source>
        <strain evidence="2 3">PLR6_1b</strain>
    </source>
</reference>
<dbReference type="RefSeq" id="WP_138396131.1">
    <property type="nucleotide sequence ID" value="NZ_JABDWX010000013.1"/>
</dbReference>
<feature type="domain" description="RES" evidence="1">
    <location>
        <begin position="75"/>
        <end position="202"/>
    </location>
</feature>
<evidence type="ECO:0000313" key="2">
    <source>
        <dbReference type="EMBL" id="MBY3590221.1"/>
    </source>
</evidence>
<organism evidence="2 3">
    <name type="scientific">Rhizobium bangladeshense</name>
    <dbReference type="NCBI Taxonomy" id="1138189"/>
    <lineage>
        <taxon>Bacteria</taxon>
        <taxon>Pseudomonadati</taxon>
        <taxon>Pseudomonadota</taxon>
        <taxon>Alphaproteobacteria</taxon>
        <taxon>Hyphomicrobiales</taxon>
        <taxon>Rhizobiaceae</taxon>
        <taxon>Rhizobium/Agrobacterium group</taxon>
        <taxon>Rhizobium</taxon>
    </lineage>
</organism>
<dbReference type="InterPro" id="IPR014914">
    <property type="entry name" value="RES_dom"/>
</dbReference>
<evidence type="ECO:0000259" key="1">
    <source>
        <dbReference type="SMART" id="SM00953"/>
    </source>
</evidence>
<evidence type="ECO:0000313" key="3">
    <source>
        <dbReference type="Proteomes" id="UP000720124"/>
    </source>
</evidence>
<sequence>MSERFAEAPHPSYRLIPSQFPPIGLFDTVARAADLEAVMELVGWTNDRLVADRIRRLPENEWVYGSPNASIVMAAFLHVAPGGMRFNGPDLGAWYAAGNLKTAAAEVGHHLRREAVARGVATMARSYRSYAATLIGNYLDIRGEQALRPDVYDGASYAASQVLGEQVRASGGAGILYDSVRLRGGVNVAAHRPRNIRDVVQADHFEITVFAADRRIDVRKLSTRRRLTAAR</sequence>
<gene>
    <name evidence="2" type="ORF">HJA87_10030</name>
</gene>
<comment type="caution">
    <text evidence="2">The sequence shown here is derived from an EMBL/GenBank/DDBJ whole genome shotgun (WGS) entry which is preliminary data.</text>
</comment>
<proteinExistence type="predicted"/>
<accession>A0ABS7LFI2</accession>
<protein>
    <submittedName>
        <fullName evidence="2">RES family NAD+ phosphorylase</fullName>
    </submittedName>
</protein>
<dbReference type="EMBL" id="JABTXI010000003">
    <property type="protein sequence ID" value="MBY3590221.1"/>
    <property type="molecule type" value="Genomic_DNA"/>
</dbReference>
<keyword evidence="3" id="KW-1185">Reference proteome</keyword>
<dbReference type="Pfam" id="PF08808">
    <property type="entry name" value="RES"/>
    <property type="match status" value="1"/>
</dbReference>
<dbReference type="Proteomes" id="UP000720124">
    <property type="component" value="Unassembled WGS sequence"/>
</dbReference>